<evidence type="ECO:0000313" key="1">
    <source>
        <dbReference type="EMBL" id="ACF29711.1"/>
    </source>
</evidence>
<reference evidence="1 2" key="1">
    <citation type="journal article" date="2008" name="J. Bacteriol.">
        <title>Complete genome sequence of Neisseria gonorrhoeae NCCP11945.</title>
        <authorList>
            <person name="Chung G.T."/>
            <person name="Yoo J.S."/>
            <person name="Oh H.B."/>
            <person name="Lee Y.S."/>
            <person name="Cha S.H."/>
            <person name="Kim S.J."/>
            <person name="Yoo C.K."/>
        </authorList>
    </citation>
    <scope>NUCLEOTIDE SEQUENCE [LARGE SCALE GENOMIC DNA]</scope>
    <source>
        <strain evidence="1 2">NCCP11945</strain>
    </source>
</reference>
<dbReference type="Proteomes" id="UP000002564">
    <property type="component" value="Chromosome"/>
</dbReference>
<proteinExistence type="predicted"/>
<protein>
    <submittedName>
        <fullName evidence="1">Yfd</fullName>
    </submittedName>
</protein>
<dbReference type="HOGENOM" id="CLU_539486_0_0_4"/>
<organism evidence="1 2">
    <name type="scientific">Neisseria gonorrhoeae (strain NCCP11945)</name>
    <dbReference type="NCBI Taxonomy" id="521006"/>
    <lineage>
        <taxon>Bacteria</taxon>
        <taxon>Pseudomonadati</taxon>
        <taxon>Pseudomonadota</taxon>
        <taxon>Betaproteobacteria</taxon>
        <taxon>Neisseriales</taxon>
        <taxon>Neisseriaceae</taxon>
        <taxon>Neisseria</taxon>
    </lineage>
</organism>
<dbReference type="AlphaFoldDB" id="B4RLM4"/>
<name>B4RLM4_NEIG2</name>
<dbReference type="KEGG" id="ngk:NGK_1034"/>
<gene>
    <name evidence="1" type="ordered locus">NGK_1034</name>
</gene>
<accession>B4RLM4</accession>
<dbReference type="EMBL" id="CP001050">
    <property type="protein sequence ID" value="ACF29711.1"/>
    <property type="molecule type" value="Genomic_DNA"/>
</dbReference>
<sequence>MCVMVTATKLPPPKVFNSELTQCWQALQGGRRVAIYRCLIDITGSLKTAAMLSQLIYWTRVSKEVAERDGWIFKSIAQMEAETGLTVREQRTCKNKLLETNLIQTCRKGVGAALAIKVNLDAIAELIAKSSGTDDQLALTLADLQNTSSLYFRKHFSKRIAYHRDLVSITGCINSAVLLSCVLNDAVGLVSQNPHLQRHAFATLTAADWEERTSLSYKSQLTARNRLKNLNLIYERNFLASRRIFTLVNGHDIVISIKKLLAGKQDDGFSPYNSKKREILSLAERAKCDWRKGPNGLDKGFQSGFEGDAPLFPSMTSGSVEREYSDVSNWNFKKGRSGKFISVDWGSSELPNRQIIYYINYKGVYNYNYMTVEPNKPRSSEQDHVVVVDDVDLIYPKLFNVQMRQQADLIFTKHLSKSSWALRQEILDEIQGQKKEVTSPLGLLINLCRCASQGNFTALVAPQVRFQREQDQKLQAYLEKQNNQKQDSLDAMDVELARNNLRKFYSKR</sequence>
<evidence type="ECO:0000313" key="2">
    <source>
        <dbReference type="Proteomes" id="UP000002564"/>
    </source>
</evidence>